<evidence type="ECO:0000313" key="3">
    <source>
        <dbReference type="Proteomes" id="UP000051922"/>
    </source>
</evidence>
<name>A0A0R1U4Z1_9LACO</name>
<feature type="transmembrane region" description="Helical" evidence="1">
    <location>
        <begin position="488"/>
        <end position="511"/>
    </location>
</feature>
<dbReference type="PATRIC" id="fig|1423783.4.peg.1963"/>
<evidence type="ECO:0000313" key="2">
    <source>
        <dbReference type="EMBL" id="KRL84907.1"/>
    </source>
</evidence>
<gene>
    <name evidence="2" type="ORF">FC50_GL001920</name>
</gene>
<keyword evidence="1" id="KW-0812">Transmembrane</keyword>
<keyword evidence="1" id="KW-0472">Membrane</keyword>
<reference evidence="2 3" key="1">
    <citation type="journal article" date="2015" name="Genome Announc.">
        <title>Expanding the biotechnology potential of lactobacilli through comparative genomics of 213 strains and associated genera.</title>
        <authorList>
            <person name="Sun Z."/>
            <person name="Harris H.M."/>
            <person name="McCann A."/>
            <person name="Guo C."/>
            <person name="Argimon S."/>
            <person name="Zhang W."/>
            <person name="Yang X."/>
            <person name="Jeffery I.B."/>
            <person name="Cooney J.C."/>
            <person name="Kagawa T.F."/>
            <person name="Liu W."/>
            <person name="Song Y."/>
            <person name="Salvetti E."/>
            <person name="Wrobel A."/>
            <person name="Rasinkangas P."/>
            <person name="Parkhill J."/>
            <person name="Rea M.C."/>
            <person name="O'Sullivan O."/>
            <person name="Ritari J."/>
            <person name="Douillard F.P."/>
            <person name="Paul Ross R."/>
            <person name="Yang R."/>
            <person name="Briner A.E."/>
            <person name="Felis G.E."/>
            <person name="de Vos W.M."/>
            <person name="Barrangou R."/>
            <person name="Klaenhammer T.R."/>
            <person name="Caufield P.W."/>
            <person name="Cui Y."/>
            <person name="Zhang H."/>
            <person name="O'Toole P.W."/>
        </authorList>
    </citation>
    <scope>NUCLEOTIDE SEQUENCE [LARGE SCALE GENOMIC DNA]</scope>
    <source>
        <strain evidence="2 3">DSM 15945</strain>
    </source>
</reference>
<comment type="caution">
    <text evidence="2">The sequence shown here is derived from an EMBL/GenBank/DDBJ whole genome shotgun (WGS) entry which is preliminary data.</text>
</comment>
<keyword evidence="3" id="KW-1185">Reference proteome</keyword>
<accession>A0A0R1U4Z1</accession>
<dbReference type="AlphaFoldDB" id="A0A0R1U4Z1"/>
<keyword evidence="1" id="KW-1133">Transmembrane helix</keyword>
<sequence>MSAAAVVVVATVPRTPVHADTTPKVMLAYDSENVSGGQTGDLYAVERLLTTAGVRIQTVNIANYRRGMLSRGHYDGVVTLINWPQLRLTNQSFMRDRDQFTGVRVHLGPNVTANEAQAAGVTLRTVYRQQFILHDAQSNTQQLLPFSADQQVITSTTADSTTLGTLTRQNGTTQYPFTAVHGQTAVMPYFTTSGMNIMLAEEMFAAVWGRHTTSAPLLTITGVTPYTNMRVLRQLATYLQNRGINFAVSVAGVYTNTDLPELDRYARTLRAVELAGGVVLLHNLAVGDPGNSSASRQALRNHTQAMVTALANRGVLPVGMSVEAYWNQDAVLRTDGLGQPQTVVLMGNEQTVVNVDHDGRGRTFANAYYALPGRKLTSTKMGSALAKSSLQFALPTAITFGLPDSGRGLSDLERTISRFNGSWQSPDASWRTQFTVGSTTIAYNHGQWQLNGQAQSITAGQSASAGATTPAKPREAWYNRYFQLQSTVMWVFFGVTLTIMLVFIAVGRSIYRRMYRRKGDEPHHHS</sequence>
<dbReference type="EMBL" id="AZFJ01000057">
    <property type="protein sequence ID" value="KRL84907.1"/>
    <property type="molecule type" value="Genomic_DNA"/>
</dbReference>
<proteinExistence type="predicted"/>
<dbReference type="STRING" id="1423783.FC50_GL001920"/>
<organism evidence="2 3">
    <name type="scientific">Lacticaseibacillus pantheris DSM 15945 = JCM 12539 = NBRC 106106</name>
    <dbReference type="NCBI Taxonomy" id="1423783"/>
    <lineage>
        <taxon>Bacteria</taxon>
        <taxon>Bacillati</taxon>
        <taxon>Bacillota</taxon>
        <taxon>Bacilli</taxon>
        <taxon>Lactobacillales</taxon>
        <taxon>Lactobacillaceae</taxon>
        <taxon>Lacticaseibacillus</taxon>
    </lineage>
</organism>
<dbReference type="Proteomes" id="UP000051922">
    <property type="component" value="Unassembled WGS sequence"/>
</dbReference>
<evidence type="ECO:0000256" key="1">
    <source>
        <dbReference type="SAM" id="Phobius"/>
    </source>
</evidence>
<evidence type="ECO:0008006" key="4">
    <source>
        <dbReference type="Google" id="ProtNLM"/>
    </source>
</evidence>
<protein>
    <recommendedName>
        <fullName evidence="4">DUF2334 domain-containing protein</fullName>
    </recommendedName>
</protein>